<dbReference type="Proteomes" id="UP000586093">
    <property type="component" value="Unassembled WGS sequence"/>
</dbReference>
<sequence>MDAVEAHGPAAWLELQLNAPPSLSVTDWIERKGPPGFEEPQVPVFISTRVRAIDWKCIWAPDMVRQRVSYALSQILVVSELGTNRTVPFALANFWDILNRGATGNFRDLLREVSQSLDMASYLTYLNNRKADLRTGRQPDENYARELMQLFTLGLWELNEDGSLRRDAAGRLIPTYDQDDVIQLARVFTGWYSPGPDQQGRTLGFGVDNTSSYESKAWARPLVVDSREHSPEAVHGLGGKLRLPAGTGGIQALDAALDVLFEHPNCPPFIALNLIRRLTTSNPSAAYVSRVSKAFKDDGQGRRGEMKAVLRAVFLDPEVLHPDRPEFGRVIEPYVQVIGLARLLGAHVDAKRQRFAVFTLHERFSTQRPFTAPSVFNFNQLDFSPQGPVRDAGWVAPELQNCDEYGATLRFNGMAGFCEGIVLPEALFERLADPIHDAELVDAQALLLAGRLLPADDRADLLRILARLPRGAGSSAYPARASVLQGIAWFISIHPDMAVRQ</sequence>
<keyword evidence="2" id="KW-1185">Reference proteome</keyword>
<dbReference type="EMBL" id="JACIVI010000008">
    <property type="protein sequence ID" value="MBB1163308.1"/>
    <property type="molecule type" value="Genomic_DNA"/>
</dbReference>
<accession>A0A839HU08</accession>
<gene>
    <name evidence="1" type="ORF">H4F90_15150</name>
</gene>
<dbReference type="PANTHER" id="PTHR43737:SF1">
    <property type="entry name" value="DUF1501 DOMAIN-CONTAINING PROTEIN"/>
    <property type="match status" value="1"/>
</dbReference>
<dbReference type="PANTHER" id="PTHR43737">
    <property type="entry name" value="BLL7424 PROTEIN"/>
    <property type="match status" value="1"/>
</dbReference>
<dbReference type="AlphaFoldDB" id="A0A839HU08"/>
<evidence type="ECO:0000313" key="1">
    <source>
        <dbReference type="EMBL" id="MBB1163308.1"/>
    </source>
</evidence>
<name>A0A839HU08_9BURK</name>
<dbReference type="InterPro" id="IPR014917">
    <property type="entry name" value="DUF1800"/>
</dbReference>
<protein>
    <submittedName>
        <fullName evidence="1">DUF1800 family protein</fullName>
    </submittedName>
</protein>
<proteinExistence type="predicted"/>
<evidence type="ECO:0000313" key="2">
    <source>
        <dbReference type="Proteomes" id="UP000586093"/>
    </source>
</evidence>
<dbReference type="Pfam" id="PF08811">
    <property type="entry name" value="DUF1800"/>
    <property type="match status" value="1"/>
</dbReference>
<comment type="caution">
    <text evidence="1">The sequence shown here is derived from an EMBL/GenBank/DDBJ whole genome shotgun (WGS) entry which is preliminary data.</text>
</comment>
<organism evidence="1 2">
    <name type="scientific">Aquariibacter albus</name>
    <dbReference type="NCBI Taxonomy" id="2759899"/>
    <lineage>
        <taxon>Bacteria</taxon>
        <taxon>Pseudomonadati</taxon>
        <taxon>Pseudomonadota</taxon>
        <taxon>Betaproteobacteria</taxon>
        <taxon>Burkholderiales</taxon>
        <taxon>Sphaerotilaceae</taxon>
        <taxon>Aquariibacter</taxon>
    </lineage>
</organism>
<reference evidence="1 2" key="1">
    <citation type="submission" date="2020-08" db="EMBL/GenBank/DDBJ databases">
        <title>Aquariorum lacteus gen. nov., sp. nov., a new member of the family Comamonadaceae, isolated from freshwater aquarium.</title>
        <authorList>
            <person name="Chun S.-J."/>
        </authorList>
    </citation>
    <scope>NUCLEOTIDE SEQUENCE [LARGE SCALE GENOMIC DNA]</scope>
    <source>
        <strain evidence="1 2">SJAQ100</strain>
    </source>
</reference>